<keyword evidence="1 2" id="KW-0732">Signal</keyword>
<dbReference type="InterPro" id="IPR013320">
    <property type="entry name" value="ConA-like_dom_sf"/>
</dbReference>
<protein>
    <submittedName>
        <fullName evidence="4">LamG-like jellyroll fold domain-containing protein</fullName>
    </submittedName>
</protein>
<organism evidence="4 5">
    <name type="scientific">Flavobacterium chuncheonense</name>
    <dbReference type="NCBI Taxonomy" id="2026653"/>
    <lineage>
        <taxon>Bacteria</taxon>
        <taxon>Pseudomonadati</taxon>
        <taxon>Bacteroidota</taxon>
        <taxon>Flavobacteriia</taxon>
        <taxon>Flavobacteriales</taxon>
        <taxon>Flavobacteriaceae</taxon>
        <taxon>Flavobacterium</taxon>
    </lineage>
</organism>
<reference evidence="5" key="1">
    <citation type="journal article" date="2019" name="Int. J. Syst. Evol. Microbiol.">
        <title>The Global Catalogue of Microorganisms (GCM) 10K type strain sequencing project: providing services to taxonomists for standard genome sequencing and annotation.</title>
        <authorList>
            <consortium name="The Broad Institute Genomics Platform"/>
            <consortium name="The Broad Institute Genome Sequencing Center for Infectious Disease"/>
            <person name="Wu L."/>
            <person name="Ma J."/>
        </authorList>
    </citation>
    <scope>NUCLEOTIDE SEQUENCE [LARGE SCALE GENOMIC DNA]</scope>
    <source>
        <strain evidence="5">KCTC 22671</strain>
    </source>
</reference>
<evidence type="ECO:0000313" key="5">
    <source>
        <dbReference type="Proteomes" id="UP001597534"/>
    </source>
</evidence>
<dbReference type="SUPFAM" id="SSF49899">
    <property type="entry name" value="Concanavalin A-like lectins/glucanases"/>
    <property type="match status" value="1"/>
</dbReference>
<dbReference type="Proteomes" id="UP001597534">
    <property type="component" value="Unassembled WGS sequence"/>
</dbReference>
<name>A0ABW5YPB8_9FLAO</name>
<accession>A0ABW5YPB8</accession>
<feature type="chain" id="PRO_5045419695" evidence="2">
    <location>
        <begin position="21"/>
        <end position="406"/>
    </location>
</feature>
<feature type="domain" description="Secretion system C-terminal sorting" evidence="3">
    <location>
        <begin position="333"/>
        <end position="404"/>
    </location>
</feature>
<dbReference type="Gene3D" id="2.60.120.200">
    <property type="match status" value="1"/>
</dbReference>
<keyword evidence="5" id="KW-1185">Reference proteome</keyword>
<evidence type="ECO:0000313" key="4">
    <source>
        <dbReference type="EMBL" id="MFD2892897.1"/>
    </source>
</evidence>
<evidence type="ECO:0000256" key="2">
    <source>
        <dbReference type="SAM" id="SignalP"/>
    </source>
</evidence>
<evidence type="ECO:0000256" key="1">
    <source>
        <dbReference type="ARBA" id="ARBA00022729"/>
    </source>
</evidence>
<dbReference type="InterPro" id="IPR026444">
    <property type="entry name" value="Secre_tail"/>
</dbReference>
<dbReference type="Pfam" id="PF13385">
    <property type="entry name" value="Laminin_G_3"/>
    <property type="match status" value="1"/>
</dbReference>
<dbReference type="RefSeq" id="WP_379812631.1">
    <property type="nucleotide sequence ID" value="NZ_JBHUPC010000020.1"/>
</dbReference>
<dbReference type="EMBL" id="JBHUPC010000020">
    <property type="protein sequence ID" value="MFD2892897.1"/>
    <property type="molecule type" value="Genomic_DNA"/>
</dbReference>
<proteinExistence type="predicted"/>
<evidence type="ECO:0000259" key="3">
    <source>
        <dbReference type="Pfam" id="PF18962"/>
    </source>
</evidence>
<dbReference type="NCBIfam" id="TIGR04183">
    <property type="entry name" value="Por_Secre_tail"/>
    <property type="match status" value="1"/>
</dbReference>
<sequence length="406" mass="43104">MKKKLLLFALTAGFFSIANAQTALNFDGTNDYIQTTSQGVLGTSNRTFEAWVYVSPTASASNLCISDYGVNASGSRNTFLVTGTRALSFVSGGTNGNISSNANDITPGVWTHVAFVLDSGTGYLYIDGLQVGTGNLSGVNTPTGNEMIKIGNRVTGSNIYFNGSIADFRVWNVARTQIEIQNDMDAQYCSLPTGLVDYYKLNEGAANVDNSIITSINDIVGTTDTGTLNGFTLTGTASNYVTGPNLALNGIDNGATNNNGILTATQTGATYQWVDCDNGNAIISGENAQTFSPTANGNYAVNVTLNGCTVVSNCIQVTTLSSSSFDFDNKITIYPNPVTSIFNLNLEETYESVSVKVINSLGQVVVTQSYSNTNQVLQEIDFGSGVYFVEITTNTGEKAVKRIIKQ</sequence>
<dbReference type="Pfam" id="PF18962">
    <property type="entry name" value="Por_Secre_tail"/>
    <property type="match status" value="1"/>
</dbReference>
<gene>
    <name evidence="4" type="ORF">ACFS5J_12825</name>
</gene>
<feature type="signal peptide" evidence="2">
    <location>
        <begin position="1"/>
        <end position="20"/>
    </location>
</feature>
<comment type="caution">
    <text evidence="4">The sequence shown here is derived from an EMBL/GenBank/DDBJ whole genome shotgun (WGS) entry which is preliminary data.</text>
</comment>